<dbReference type="EMBL" id="AJVK01022816">
    <property type="status" value="NOT_ANNOTATED_CDS"/>
    <property type="molecule type" value="Genomic_DNA"/>
</dbReference>
<dbReference type="VEuPathDB" id="VectorBase:PPAI001548"/>
<sequence>MSKSEERDYSESSDDEDYKPENEENCAGSEDDSDVPEDGSDSSDDEKSKRRSSGKKPRKKRRKKASVKEDSDGDENENSLTAEEEKRRSDQLWADFLSDVDPPPAKVENTRTSPTPKISKPESPEESKTTEEQQKEQKLPTVEEIFNFAGEEVKVPVKNAQKPAKRPVFPAVGRSSGVSSILGSLGKKPKISTLEKTKLDWNRFKESEGINEELERFNKGKDGYLERQDFLERTDYRQFDLERDMRQKKRSSR</sequence>
<feature type="compositionally biased region" description="Basic residues" evidence="1">
    <location>
        <begin position="49"/>
        <end position="65"/>
    </location>
</feature>
<evidence type="ECO:0000313" key="2">
    <source>
        <dbReference type="EnsemblMetazoa" id="PPAI001548-PA"/>
    </source>
</evidence>
<dbReference type="InterPro" id="IPR011421">
    <property type="entry name" value="BCNT-C"/>
</dbReference>
<feature type="compositionally biased region" description="Basic and acidic residues" evidence="1">
    <location>
        <begin position="1"/>
        <end position="10"/>
    </location>
</feature>
<dbReference type="Pfam" id="PF07572">
    <property type="entry name" value="BCNT"/>
    <property type="match status" value="1"/>
</dbReference>
<dbReference type="PANTHER" id="PTHR48407">
    <property type="entry name" value="CRANIOFACIAL DEVELOPMENT PROTEIN 1"/>
    <property type="match status" value="1"/>
</dbReference>
<dbReference type="GO" id="GO:0000812">
    <property type="term" value="C:Swr1 complex"/>
    <property type="evidence" value="ECO:0007669"/>
    <property type="project" value="TreeGrafter"/>
</dbReference>
<dbReference type="PANTHER" id="PTHR48407:SF1">
    <property type="entry name" value="CRANIOFACIAL DEVELOPMENT PROTEIN 1"/>
    <property type="match status" value="1"/>
</dbReference>
<keyword evidence="3" id="KW-1185">Reference proteome</keyword>
<dbReference type="VEuPathDB" id="VectorBase:PPAPM1_009668"/>
<dbReference type="PROSITE" id="PS51279">
    <property type="entry name" value="BCNT_C"/>
    <property type="match status" value="1"/>
</dbReference>
<dbReference type="AlphaFoldDB" id="A0A1B0D2H5"/>
<feature type="region of interest" description="Disordered" evidence="1">
    <location>
        <begin position="1"/>
        <end position="141"/>
    </location>
</feature>
<evidence type="ECO:0000313" key="3">
    <source>
        <dbReference type="Proteomes" id="UP000092462"/>
    </source>
</evidence>
<feature type="compositionally biased region" description="Basic and acidic residues" evidence="1">
    <location>
        <begin position="119"/>
        <end position="138"/>
    </location>
</feature>
<evidence type="ECO:0000256" key="1">
    <source>
        <dbReference type="SAM" id="MobiDB-lite"/>
    </source>
</evidence>
<dbReference type="EnsemblMetazoa" id="PPAI001548-RA">
    <property type="protein sequence ID" value="PPAI001548-PA"/>
    <property type="gene ID" value="PPAI001548"/>
</dbReference>
<protein>
    <submittedName>
        <fullName evidence="2">Uncharacterized protein</fullName>
    </submittedName>
</protein>
<name>A0A1B0D2H5_PHLPP</name>
<dbReference type="Proteomes" id="UP000092462">
    <property type="component" value="Unassembled WGS sequence"/>
</dbReference>
<feature type="compositionally biased region" description="Acidic residues" evidence="1">
    <location>
        <begin position="29"/>
        <end position="44"/>
    </location>
</feature>
<feature type="compositionally biased region" description="Low complexity" evidence="1">
    <location>
        <begin position="172"/>
        <end position="185"/>
    </location>
</feature>
<dbReference type="InterPro" id="IPR027124">
    <property type="entry name" value="Swc5/CFDP1/2"/>
</dbReference>
<reference evidence="2" key="1">
    <citation type="submission" date="2022-08" db="UniProtKB">
        <authorList>
            <consortium name="EnsemblMetazoa"/>
        </authorList>
    </citation>
    <scope>IDENTIFICATION</scope>
    <source>
        <strain evidence="2">Israel</strain>
    </source>
</reference>
<organism evidence="2 3">
    <name type="scientific">Phlebotomus papatasi</name>
    <name type="common">Sandfly</name>
    <dbReference type="NCBI Taxonomy" id="29031"/>
    <lineage>
        <taxon>Eukaryota</taxon>
        <taxon>Metazoa</taxon>
        <taxon>Ecdysozoa</taxon>
        <taxon>Arthropoda</taxon>
        <taxon>Hexapoda</taxon>
        <taxon>Insecta</taxon>
        <taxon>Pterygota</taxon>
        <taxon>Neoptera</taxon>
        <taxon>Endopterygota</taxon>
        <taxon>Diptera</taxon>
        <taxon>Nematocera</taxon>
        <taxon>Psychodoidea</taxon>
        <taxon>Psychodidae</taxon>
        <taxon>Phlebotomus</taxon>
        <taxon>Phlebotomus</taxon>
    </lineage>
</organism>
<accession>A0A1B0D2H5</accession>
<proteinExistence type="predicted"/>
<feature type="region of interest" description="Disordered" evidence="1">
    <location>
        <begin position="160"/>
        <end position="185"/>
    </location>
</feature>